<evidence type="ECO:0000256" key="1">
    <source>
        <dbReference type="SAM" id="MobiDB-lite"/>
    </source>
</evidence>
<proteinExistence type="predicted"/>
<dbReference type="EMBL" id="OZ035825">
    <property type="protein sequence ID" value="CAL1600529.1"/>
    <property type="molecule type" value="Genomic_DNA"/>
</dbReference>
<reference evidence="2 3" key="1">
    <citation type="submission" date="2024-04" db="EMBL/GenBank/DDBJ databases">
        <authorList>
            <person name="Waldvogel A.-M."/>
            <person name="Schoenle A."/>
        </authorList>
    </citation>
    <scope>NUCLEOTIDE SEQUENCE [LARGE SCALE GENOMIC DNA]</scope>
</reference>
<keyword evidence="3" id="KW-1185">Reference proteome</keyword>
<feature type="region of interest" description="Disordered" evidence="1">
    <location>
        <begin position="22"/>
        <end position="81"/>
    </location>
</feature>
<accession>A0AAV2LJ57</accession>
<dbReference type="Proteomes" id="UP001497482">
    <property type="component" value="Chromosome 3"/>
</dbReference>
<name>A0AAV2LJ57_KNICA</name>
<feature type="compositionally biased region" description="Basic and acidic residues" evidence="1">
    <location>
        <begin position="45"/>
        <end position="81"/>
    </location>
</feature>
<feature type="compositionally biased region" description="Basic and acidic residues" evidence="1">
    <location>
        <begin position="22"/>
        <end position="33"/>
    </location>
</feature>
<evidence type="ECO:0000313" key="2">
    <source>
        <dbReference type="EMBL" id="CAL1600529.1"/>
    </source>
</evidence>
<sequence length="81" mass="9389">MTATRARAMRCSDLRLRELASCGRDESPERREAPGTVRRWMSALSDERWQTRPCVEGDTRESPPRGKRDNQHASYRDTPDL</sequence>
<dbReference type="AlphaFoldDB" id="A0AAV2LJ57"/>
<organism evidence="2 3">
    <name type="scientific">Knipowitschia caucasica</name>
    <name type="common">Caucasian dwarf goby</name>
    <name type="synonym">Pomatoschistus caucasicus</name>
    <dbReference type="NCBI Taxonomy" id="637954"/>
    <lineage>
        <taxon>Eukaryota</taxon>
        <taxon>Metazoa</taxon>
        <taxon>Chordata</taxon>
        <taxon>Craniata</taxon>
        <taxon>Vertebrata</taxon>
        <taxon>Euteleostomi</taxon>
        <taxon>Actinopterygii</taxon>
        <taxon>Neopterygii</taxon>
        <taxon>Teleostei</taxon>
        <taxon>Neoteleostei</taxon>
        <taxon>Acanthomorphata</taxon>
        <taxon>Gobiaria</taxon>
        <taxon>Gobiiformes</taxon>
        <taxon>Gobioidei</taxon>
        <taxon>Gobiidae</taxon>
        <taxon>Gobiinae</taxon>
        <taxon>Knipowitschia</taxon>
    </lineage>
</organism>
<protein>
    <submittedName>
        <fullName evidence="2">Uncharacterized protein</fullName>
    </submittedName>
</protein>
<evidence type="ECO:0000313" key="3">
    <source>
        <dbReference type="Proteomes" id="UP001497482"/>
    </source>
</evidence>
<gene>
    <name evidence="2" type="ORF">KC01_LOCUS28619</name>
</gene>